<evidence type="ECO:0000313" key="1">
    <source>
        <dbReference type="EMBL" id="CAG8543413.1"/>
    </source>
</evidence>
<protein>
    <submittedName>
        <fullName evidence="1">37088_t:CDS:1</fullName>
    </submittedName>
</protein>
<evidence type="ECO:0000313" key="2">
    <source>
        <dbReference type="Proteomes" id="UP000789901"/>
    </source>
</evidence>
<organism evidence="1 2">
    <name type="scientific">Gigaspora margarita</name>
    <dbReference type="NCBI Taxonomy" id="4874"/>
    <lineage>
        <taxon>Eukaryota</taxon>
        <taxon>Fungi</taxon>
        <taxon>Fungi incertae sedis</taxon>
        <taxon>Mucoromycota</taxon>
        <taxon>Glomeromycotina</taxon>
        <taxon>Glomeromycetes</taxon>
        <taxon>Diversisporales</taxon>
        <taxon>Gigasporaceae</taxon>
        <taxon>Gigaspora</taxon>
    </lineage>
</organism>
<gene>
    <name evidence="1" type="ORF">GMARGA_LOCUS4196</name>
</gene>
<keyword evidence="2" id="KW-1185">Reference proteome</keyword>
<reference evidence="1 2" key="1">
    <citation type="submission" date="2021-06" db="EMBL/GenBank/DDBJ databases">
        <authorList>
            <person name="Kallberg Y."/>
            <person name="Tangrot J."/>
            <person name="Rosling A."/>
        </authorList>
    </citation>
    <scope>NUCLEOTIDE SEQUENCE [LARGE SCALE GENOMIC DNA]</scope>
    <source>
        <strain evidence="1 2">120-4 pot B 10/14</strain>
    </source>
</reference>
<comment type="caution">
    <text evidence="1">The sequence shown here is derived from an EMBL/GenBank/DDBJ whole genome shotgun (WGS) entry which is preliminary data.</text>
</comment>
<proteinExistence type="predicted"/>
<dbReference type="EMBL" id="CAJVQB010001618">
    <property type="protein sequence ID" value="CAG8543413.1"/>
    <property type="molecule type" value="Genomic_DNA"/>
</dbReference>
<sequence>MSLFSKTTNIATTYQQRQQKTLERVTDGKVSTNVLVKPNFVST</sequence>
<name>A0ABN7U9I1_GIGMA</name>
<accession>A0ABN7U9I1</accession>
<dbReference type="Proteomes" id="UP000789901">
    <property type="component" value="Unassembled WGS sequence"/>
</dbReference>